<keyword evidence="5 7" id="KW-0808">Transferase</keyword>
<evidence type="ECO:0000259" key="6">
    <source>
        <dbReference type="PROSITE" id="PS50173"/>
    </source>
</evidence>
<dbReference type="InterPro" id="IPR043502">
    <property type="entry name" value="DNA/RNA_pol_sf"/>
</dbReference>
<dbReference type="Gene3D" id="1.10.150.20">
    <property type="entry name" value="5' to 3' exonuclease, C-terminal subdomain"/>
    <property type="match status" value="1"/>
</dbReference>
<dbReference type="GO" id="GO:0042276">
    <property type="term" value="P:error-prone translesion synthesis"/>
    <property type="evidence" value="ECO:0007669"/>
    <property type="project" value="TreeGrafter"/>
</dbReference>
<dbReference type="PROSITE" id="PS50173">
    <property type="entry name" value="UMUC"/>
    <property type="match status" value="1"/>
</dbReference>
<dbReference type="AlphaFoldDB" id="A0A2A5RNH3"/>
<reference evidence="7 8" key="1">
    <citation type="submission" date="2014-12" db="EMBL/GenBank/DDBJ databases">
        <title>Draft genome sequences of 10 type strains of Lactococcus.</title>
        <authorList>
            <person name="Sun Z."/>
            <person name="Zhong Z."/>
            <person name="Liu W."/>
            <person name="Zhang W."/>
            <person name="Zhang H."/>
        </authorList>
    </citation>
    <scope>NUCLEOTIDE SEQUENCE [LARGE SCALE GENOMIC DNA]</scope>
    <source>
        <strain evidence="7 8">JCM 16395</strain>
    </source>
</reference>
<keyword evidence="4" id="KW-0235">DNA replication</keyword>
<dbReference type="GO" id="GO:0005829">
    <property type="term" value="C:cytosol"/>
    <property type="evidence" value="ECO:0007669"/>
    <property type="project" value="TreeGrafter"/>
</dbReference>
<dbReference type="PANTHER" id="PTHR11076">
    <property type="entry name" value="DNA REPAIR POLYMERASE UMUC / TRANSFERASE FAMILY MEMBER"/>
    <property type="match status" value="1"/>
</dbReference>
<dbReference type="Gene3D" id="3.30.1490.100">
    <property type="entry name" value="DNA polymerase, Y-family, little finger domain"/>
    <property type="match status" value="1"/>
</dbReference>
<evidence type="ECO:0000256" key="5">
    <source>
        <dbReference type="ARBA" id="ARBA00022932"/>
    </source>
</evidence>
<dbReference type="SUPFAM" id="SSF100879">
    <property type="entry name" value="Lesion bypass DNA polymerase (Y-family), little finger domain"/>
    <property type="match status" value="1"/>
</dbReference>
<dbReference type="RefSeq" id="WP_096817024.1">
    <property type="nucleotide sequence ID" value="NZ_JXJU01000002.1"/>
</dbReference>
<dbReference type="Gene3D" id="3.30.70.270">
    <property type="match status" value="1"/>
</dbReference>
<organism evidence="7 8">
    <name type="scientific">Lactococcus fujiensis JCM 16395</name>
    <dbReference type="NCBI Taxonomy" id="1291764"/>
    <lineage>
        <taxon>Bacteria</taxon>
        <taxon>Bacillati</taxon>
        <taxon>Bacillota</taxon>
        <taxon>Bacilli</taxon>
        <taxon>Lactobacillales</taxon>
        <taxon>Streptococcaceae</taxon>
        <taxon>Lactococcus</taxon>
    </lineage>
</organism>
<dbReference type="InterPro" id="IPR017961">
    <property type="entry name" value="DNA_pol_Y-fam_little_finger"/>
</dbReference>
<sequence>MKQSNSEEANPILNSDYHFDYSREPRRDIAFVDMKSFYASVECLNRGLKPLSACLCVMSTADNSGGLILASSPTFKWAFGKHNVSRSRDLPFDVHTRKFNWYKWNREHASPWKTEIEQPDPSYVAHVEYWASKTVFAPPSMGEYIKVNGRIQKAIHEEIAPYEDCFWYSIDEGFIDLTGSLNYHVSNDEEGLSRSVKLDLVSKKLQRVIYDATDGIVSTVGMSNSNPLLAKLALDNYAKQEPTMRALINYEDVPEKVWTIEKMTDFWGIGERTEKNLAKFGIHSIKELARANPDELKKKMGVIGVQLYCHANGIDESYLYGKPYRPKNRSIGNSTTLPRDYYHQASIMLVIRELAEQVAIRLRRIHQEATTITLYVGYSLSEGKRAIHCSRKIEPTNNTRRLCDAIADIFLDKYESGGVRRLGVTYSNLIAEPFHLISLFDEDENDFYHQEKENQLQDTIDSIRQQYGFTKLLKASALTKDSRLIKRSKQIGGHSAGGLDGLQ</sequence>
<protein>
    <submittedName>
        <fullName evidence="7">DNA-directed DNA polymerase</fullName>
    </submittedName>
</protein>
<accession>A0A2A5RNH3</accession>
<feature type="domain" description="UmuC" evidence="6">
    <location>
        <begin position="29"/>
        <end position="270"/>
    </location>
</feature>
<dbReference type="InterPro" id="IPR043128">
    <property type="entry name" value="Rev_trsase/Diguanyl_cyclase"/>
</dbReference>
<dbReference type="InterPro" id="IPR036775">
    <property type="entry name" value="DNA_pol_Y-fam_lit_finger_sf"/>
</dbReference>
<dbReference type="OrthoDB" id="9808813at2"/>
<gene>
    <name evidence="7" type="ORF">RT41_GL000658</name>
</gene>
<dbReference type="STRING" id="1291764.GCA_001311235_01301"/>
<comment type="similarity">
    <text evidence="1">Belongs to the DNA polymerase type-Y family.</text>
</comment>
<dbReference type="GO" id="GO:0006260">
    <property type="term" value="P:DNA replication"/>
    <property type="evidence" value="ECO:0007669"/>
    <property type="project" value="UniProtKB-KW"/>
</dbReference>
<keyword evidence="8" id="KW-1185">Reference proteome</keyword>
<keyword evidence="3" id="KW-0548">Nucleotidyltransferase</keyword>
<evidence type="ECO:0000256" key="4">
    <source>
        <dbReference type="ARBA" id="ARBA00022705"/>
    </source>
</evidence>
<dbReference type="PANTHER" id="PTHR11076:SF35">
    <property type="entry name" value="DNA REPAIR PROTEIN HOMOLOG YOBH"/>
    <property type="match status" value="1"/>
</dbReference>
<name>A0A2A5RNH3_9LACT</name>
<evidence type="ECO:0000313" key="7">
    <source>
        <dbReference type="EMBL" id="PCS00868.1"/>
    </source>
</evidence>
<dbReference type="GO" id="GO:0006281">
    <property type="term" value="P:DNA repair"/>
    <property type="evidence" value="ECO:0007669"/>
    <property type="project" value="InterPro"/>
</dbReference>
<dbReference type="GO" id="GO:0009432">
    <property type="term" value="P:SOS response"/>
    <property type="evidence" value="ECO:0007669"/>
    <property type="project" value="TreeGrafter"/>
</dbReference>
<comment type="caution">
    <text evidence="7">The sequence shown here is derived from an EMBL/GenBank/DDBJ whole genome shotgun (WGS) entry which is preliminary data.</text>
</comment>
<evidence type="ECO:0000313" key="8">
    <source>
        <dbReference type="Proteomes" id="UP000218181"/>
    </source>
</evidence>
<dbReference type="Pfam" id="PF00817">
    <property type="entry name" value="IMS"/>
    <property type="match status" value="1"/>
</dbReference>
<dbReference type="GO" id="GO:0003684">
    <property type="term" value="F:damaged DNA binding"/>
    <property type="evidence" value="ECO:0007669"/>
    <property type="project" value="InterPro"/>
</dbReference>
<dbReference type="Proteomes" id="UP000218181">
    <property type="component" value="Unassembled WGS sequence"/>
</dbReference>
<evidence type="ECO:0000256" key="2">
    <source>
        <dbReference type="ARBA" id="ARBA00022457"/>
    </source>
</evidence>
<dbReference type="Pfam" id="PF11799">
    <property type="entry name" value="IMS_C"/>
    <property type="match status" value="1"/>
</dbReference>
<evidence type="ECO:0000256" key="3">
    <source>
        <dbReference type="ARBA" id="ARBA00022695"/>
    </source>
</evidence>
<keyword evidence="5 7" id="KW-0239">DNA-directed DNA polymerase</keyword>
<dbReference type="GO" id="GO:0003887">
    <property type="term" value="F:DNA-directed DNA polymerase activity"/>
    <property type="evidence" value="ECO:0007669"/>
    <property type="project" value="UniProtKB-KW"/>
</dbReference>
<dbReference type="InterPro" id="IPR050116">
    <property type="entry name" value="DNA_polymerase-Y"/>
</dbReference>
<evidence type="ECO:0000256" key="1">
    <source>
        <dbReference type="ARBA" id="ARBA00010945"/>
    </source>
</evidence>
<dbReference type="InterPro" id="IPR001126">
    <property type="entry name" value="UmuC"/>
</dbReference>
<proteinExistence type="inferred from homology"/>
<keyword evidence="2" id="KW-0515">Mutator protein</keyword>
<dbReference type="SUPFAM" id="SSF56672">
    <property type="entry name" value="DNA/RNA polymerases"/>
    <property type="match status" value="1"/>
</dbReference>
<dbReference type="EMBL" id="JXJU01000002">
    <property type="protein sequence ID" value="PCS00868.1"/>
    <property type="molecule type" value="Genomic_DNA"/>
</dbReference>